<protein>
    <submittedName>
        <fullName evidence="1">Ycf55</fullName>
    </submittedName>
</protein>
<evidence type="ECO:0000313" key="1">
    <source>
        <dbReference type="EMBL" id="AUM82484.1"/>
    </source>
</evidence>
<organism evidence="1">
    <name type="scientific">Tisochrysis lutea</name>
    <dbReference type="NCBI Taxonomy" id="1321669"/>
    <lineage>
        <taxon>Eukaryota</taxon>
        <taxon>Haptista</taxon>
        <taxon>Haptophyta</taxon>
        <taxon>Prymnesiophyceae</taxon>
        <taxon>Isochrysidales</taxon>
        <taxon>Isochrysidaceae</taxon>
        <taxon>Tisochrysis</taxon>
    </lineage>
</organism>
<name>A0A3S6R2L2_9EUKA</name>
<dbReference type="AlphaFoldDB" id="A0A3S6R2L2"/>
<keyword evidence="1" id="KW-0934">Plastid</keyword>
<dbReference type="GeneID" id="38947035"/>
<reference evidence="1" key="1">
    <citation type="journal article" date="2019" name="Mitochondrial DNA Part B Resour">
        <title>The chloroplast genome of the marine microalga Tisochrysis lutea.</title>
        <authorList>
            <person name="Mendez-Leyva A.B."/>
            <person name="Guo J."/>
            <person name="Mudd E.A."/>
            <person name="Wong J."/>
            <person name="Schwartz J.-M."/>
            <person name="Day A."/>
        </authorList>
    </citation>
    <scope>NUCLEOTIDE SEQUENCE</scope>
</reference>
<dbReference type="Pfam" id="PF12452">
    <property type="entry name" value="DUF3685"/>
    <property type="match status" value="1"/>
</dbReference>
<accession>A0A3S6R2L2</accession>
<dbReference type="EMBL" id="MF795089">
    <property type="protein sequence ID" value="AUM82484.1"/>
    <property type="molecule type" value="Genomic_DNA"/>
</dbReference>
<dbReference type="RefSeq" id="YP_009550176.1">
    <property type="nucleotide sequence ID" value="NC_040291.1"/>
</dbReference>
<proteinExistence type="predicted"/>
<dbReference type="InterPro" id="IPR022552">
    <property type="entry name" value="UPF_Ycf55"/>
</dbReference>
<gene>
    <name evidence="1" type="primary">ycf55</name>
</gene>
<sequence>MEKKDNISLVQAELLFVKICYRLNSSLENQTNFLLGTDLLRTQIKQELFKTVALNVEKKFFGVLKENQPAVSVSQGKKILLEIVCDCTKIFLSRHYGTKIQLNSNAIKSTPYFIEISNDADILIAVPFSALINHEAQIFQSIFYPVYNSANLKLLETLFENLIIVITNCVMAIVASDFANVWAIRQTLYKSSFLSVRNSEQFKNTLALQNRIRVFIKRPKSLYNNEYNIFLIRANGIYCRSIYANRAEALFTLNKFPLFVINYIELQDFLVARSNGAFLLLGRSTQYFLTSVVGRVIGLIWKGVLDGLK</sequence>
<geneLocation type="chloroplast" evidence="1"/>
<keyword evidence="1" id="KW-0150">Chloroplast</keyword>